<protein>
    <recommendedName>
        <fullName evidence="5">NADPH-dependent 7-cyano-7-deazaguanine reductase</fullName>
        <ecNumber evidence="5">1.7.1.13</ecNumber>
    </recommendedName>
    <alternativeName>
        <fullName evidence="5">7-cyano-7-carbaguanine reductase</fullName>
    </alternativeName>
    <alternativeName>
        <fullName evidence="5">NADPH-dependent nitrile oxidoreductase</fullName>
    </alternativeName>
    <alternativeName>
        <fullName evidence="5">PreQ(0) reductase</fullName>
    </alternativeName>
</protein>
<keyword evidence="1 5" id="KW-0963">Cytoplasm</keyword>
<dbReference type="NCBIfam" id="TIGR03139">
    <property type="entry name" value="QueF-II"/>
    <property type="match status" value="1"/>
</dbReference>
<comment type="function">
    <text evidence="5">Catalyzes the NADPH-dependent reduction of 7-cyano-7-deazaguanine (preQ0) to 7-aminomethyl-7-deazaguanine (preQ1).</text>
</comment>
<dbReference type="Gene3D" id="3.30.1130.10">
    <property type="match status" value="1"/>
</dbReference>
<feature type="binding site" evidence="5">
    <location>
        <begin position="107"/>
        <end position="108"/>
    </location>
    <ligand>
        <name>substrate</name>
    </ligand>
</feature>
<evidence type="ECO:0000256" key="3">
    <source>
        <dbReference type="ARBA" id="ARBA00022857"/>
    </source>
</evidence>
<dbReference type="PANTHER" id="PTHR34354">
    <property type="entry name" value="NADPH-DEPENDENT 7-CYANO-7-DEAZAGUANINE REDUCTASE"/>
    <property type="match status" value="1"/>
</dbReference>
<proteinExistence type="inferred from homology"/>
<evidence type="ECO:0000313" key="7">
    <source>
        <dbReference type="Proteomes" id="UP001416858"/>
    </source>
</evidence>
<name>A0ABP9VRA4_9BACT</name>
<dbReference type="Proteomes" id="UP001416858">
    <property type="component" value="Unassembled WGS sequence"/>
</dbReference>
<feature type="binding site" evidence="5">
    <location>
        <begin position="88"/>
        <end position="90"/>
    </location>
    <ligand>
        <name>substrate</name>
    </ligand>
</feature>
<dbReference type="EMBL" id="BAABRO010000002">
    <property type="protein sequence ID" value="GAA5505988.1"/>
    <property type="molecule type" value="Genomic_DNA"/>
</dbReference>
<dbReference type="InterPro" id="IPR050084">
    <property type="entry name" value="NADPH_dep_7-cyano-7-deazaG_red"/>
</dbReference>
<evidence type="ECO:0000256" key="5">
    <source>
        <dbReference type="HAMAP-Rule" id="MF_00818"/>
    </source>
</evidence>
<feature type="active site" description="Proton donor" evidence="5">
    <location>
        <position position="73"/>
    </location>
</feature>
<dbReference type="InterPro" id="IPR016856">
    <property type="entry name" value="QueF_type1"/>
</dbReference>
<comment type="pathway">
    <text evidence="5">tRNA modification; tRNA-queuosine biosynthesis.</text>
</comment>
<comment type="catalytic activity">
    <reaction evidence="5">
        <text>7-aminomethyl-7-carbaguanine + 2 NADP(+) = 7-cyano-7-carbaguanine + 2 NADPH + 3 H(+)</text>
        <dbReference type="Rhea" id="RHEA:13409"/>
        <dbReference type="ChEBI" id="CHEBI:15378"/>
        <dbReference type="ChEBI" id="CHEBI:45075"/>
        <dbReference type="ChEBI" id="CHEBI:57783"/>
        <dbReference type="ChEBI" id="CHEBI:58349"/>
        <dbReference type="ChEBI" id="CHEBI:58703"/>
        <dbReference type="EC" id="1.7.1.13"/>
    </reaction>
</comment>
<evidence type="ECO:0000256" key="4">
    <source>
        <dbReference type="ARBA" id="ARBA00023002"/>
    </source>
</evidence>
<evidence type="ECO:0000256" key="1">
    <source>
        <dbReference type="ARBA" id="ARBA00022490"/>
    </source>
</evidence>
<comment type="caution">
    <text evidence="6">The sequence shown here is derived from an EMBL/GenBank/DDBJ whole genome shotgun (WGS) entry which is preliminary data.</text>
</comment>
<dbReference type="Pfam" id="PF14489">
    <property type="entry name" value="QueF"/>
    <property type="match status" value="1"/>
</dbReference>
<evidence type="ECO:0000256" key="2">
    <source>
        <dbReference type="ARBA" id="ARBA00022785"/>
    </source>
</evidence>
<accession>A0ABP9VRA4</accession>
<dbReference type="PANTHER" id="PTHR34354:SF1">
    <property type="entry name" value="NADPH-DEPENDENT 7-CYANO-7-DEAZAGUANINE REDUCTASE"/>
    <property type="match status" value="1"/>
</dbReference>
<keyword evidence="4 5" id="KW-0560">Oxidoreductase</keyword>
<organism evidence="6 7">
    <name type="scientific">Novipirellula caenicola</name>
    <dbReference type="NCBI Taxonomy" id="1536901"/>
    <lineage>
        <taxon>Bacteria</taxon>
        <taxon>Pseudomonadati</taxon>
        <taxon>Planctomycetota</taxon>
        <taxon>Planctomycetia</taxon>
        <taxon>Pirellulales</taxon>
        <taxon>Pirellulaceae</taxon>
        <taxon>Novipirellula</taxon>
    </lineage>
</organism>
<dbReference type="SUPFAM" id="SSF55620">
    <property type="entry name" value="Tetrahydrobiopterin biosynthesis enzymes-like"/>
    <property type="match status" value="1"/>
</dbReference>
<gene>
    <name evidence="5 6" type="primary">queF</name>
    <name evidence="6" type="ORF">Rcae01_01438</name>
</gene>
<comment type="subcellular location">
    <subcellularLocation>
        <location evidence="5">Cytoplasm</location>
    </subcellularLocation>
</comment>
<keyword evidence="3 5" id="KW-0521">NADP</keyword>
<keyword evidence="7" id="KW-1185">Reference proteome</keyword>
<reference evidence="6 7" key="1">
    <citation type="submission" date="2024-02" db="EMBL/GenBank/DDBJ databases">
        <title>Rhodopirellula caenicola NBRC 110016.</title>
        <authorList>
            <person name="Ichikawa N."/>
            <person name="Katano-Makiyama Y."/>
            <person name="Hidaka K."/>
        </authorList>
    </citation>
    <scope>NUCLEOTIDE SEQUENCE [LARGE SCALE GENOMIC DNA]</scope>
    <source>
        <strain evidence="6 7">NBRC 110016</strain>
    </source>
</reference>
<dbReference type="EC" id="1.7.1.13" evidence="5"/>
<dbReference type="HAMAP" id="MF_00818">
    <property type="entry name" value="QueF_type1"/>
    <property type="match status" value="1"/>
</dbReference>
<evidence type="ECO:0000313" key="6">
    <source>
        <dbReference type="EMBL" id="GAA5505988.1"/>
    </source>
</evidence>
<sequence>MRSFDVSAKVPLVDSGEACKNPELRSGEIKLSDSNHFRELLEVFENPSPTRNFTIQHHCPEFTSVCPKTGQPDYGTIIFTYVPDTLCVELKSLKMYLQRFRNEGIFYEAVTNRIMDDFLAVVKPRQATVESRWTPRGGLNSNIIVQYPDVPLG</sequence>
<feature type="active site" description="Thioimide intermediate" evidence="5">
    <location>
        <position position="66"/>
    </location>
</feature>
<dbReference type="InterPro" id="IPR043133">
    <property type="entry name" value="GTP-CH-I_C/QueF"/>
</dbReference>
<keyword evidence="2 5" id="KW-0671">Queuosine biosynthesis</keyword>
<comment type="similarity">
    <text evidence="5">Belongs to the GTP cyclohydrolase I family. QueF type 1 subfamily.</text>
</comment>
<dbReference type="InterPro" id="IPR029500">
    <property type="entry name" value="QueF"/>
</dbReference>